<proteinExistence type="predicted"/>
<dbReference type="EMBL" id="LWAJ01000132">
    <property type="protein sequence ID" value="KZL49769.1"/>
    <property type="molecule type" value="Genomic_DNA"/>
</dbReference>
<accession>A0A166JIX2</accession>
<protein>
    <submittedName>
        <fullName evidence="1">Uncharacterized protein</fullName>
    </submittedName>
</protein>
<evidence type="ECO:0000313" key="2">
    <source>
        <dbReference type="Proteomes" id="UP000076555"/>
    </source>
</evidence>
<gene>
    <name evidence="1" type="ORF">A2T98_10945</name>
</gene>
<name>A0A166JIX2_NODSP</name>
<dbReference type="AlphaFoldDB" id="A0A166JIX2"/>
<reference evidence="1 2" key="1">
    <citation type="submission" date="2016-04" db="EMBL/GenBank/DDBJ databases">
        <title>Draft Genome Assembly of the Bloom-forming Cyanobacterium Nodularia spumigena Strain CENA596 in Shrimp Production Ponds.</title>
        <authorList>
            <person name="Popin R.V."/>
            <person name="Rigonato J."/>
            <person name="Abreu V.A."/>
            <person name="Andreote A.P."/>
            <person name="Silveira S.B."/>
            <person name="Odebrecht C."/>
            <person name="Fiore M.F."/>
        </authorList>
    </citation>
    <scope>NUCLEOTIDE SEQUENCE [LARGE SCALE GENOMIC DNA]</scope>
    <source>
        <strain evidence="1 2">CENA596</strain>
    </source>
</reference>
<evidence type="ECO:0000313" key="1">
    <source>
        <dbReference type="EMBL" id="KZL49769.1"/>
    </source>
</evidence>
<comment type="caution">
    <text evidence="1">The sequence shown here is derived from an EMBL/GenBank/DDBJ whole genome shotgun (WGS) entry which is preliminary data.</text>
</comment>
<sequence>MMIEVGSVEYSLIKYYSFANEIIMSLQSGLEAFQQKRYQEAVELLEEFSRNCIDHDSSDYLSAQMC</sequence>
<organism evidence="1 2">
    <name type="scientific">Nodularia spumigena CENA596</name>
    <dbReference type="NCBI Taxonomy" id="1819295"/>
    <lineage>
        <taxon>Bacteria</taxon>
        <taxon>Bacillati</taxon>
        <taxon>Cyanobacteriota</taxon>
        <taxon>Cyanophyceae</taxon>
        <taxon>Nostocales</taxon>
        <taxon>Nodulariaceae</taxon>
        <taxon>Nodularia</taxon>
    </lineage>
</organism>
<dbReference type="Proteomes" id="UP000076555">
    <property type="component" value="Unassembled WGS sequence"/>
</dbReference>